<feature type="transmembrane region" description="Helical" evidence="12">
    <location>
        <begin position="20"/>
        <end position="43"/>
    </location>
</feature>
<dbReference type="Gene3D" id="1.20.120.220">
    <property type="entry name" value="ATP synthase, F0 complex, subunit A"/>
    <property type="match status" value="1"/>
</dbReference>
<evidence type="ECO:0000256" key="8">
    <source>
        <dbReference type="ARBA" id="ARBA00023065"/>
    </source>
</evidence>
<proteinExistence type="inferred from homology"/>
<keyword evidence="3" id="KW-0813">Transport</keyword>
<dbReference type="EMBL" id="KF667521">
    <property type="protein sequence ID" value="AHB14362.1"/>
    <property type="molecule type" value="Genomic_DNA"/>
</dbReference>
<evidence type="ECO:0000256" key="5">
    <source>
        <dbReference type="ARBA" id="ARBA00022692"/>
    </source>
</evidence>
<keyword evidence="8" id="KW-0406">Ion transport</keyword>
<name>A0A088BIY3_9BIVA</name>
<dbReference type="CTD" id="4508"/>
<dbReference type="RefSeq" id="YP_009059163.1">
    <property type="nucleotide sequence ID" value="NC_024927.1"/>
</dbReference>
<dbReference type="GO" id="GO:0045259">
    <property type="term" value="C:proton-transporting ATP synthase complex"/>
    <property type="evidence" value="ECO:0007669"/>
    <property type="project" value="UniProtKB-KW"/>
</dbReference>
<evidence type="ECO:0000313" key="13">
    <source>
        <dbReference type="EMBL" id="AHB14362.1"/>
    </source>
</evidence>
<geneLocation type="mitochondrion" evidence="13"/>
<feature type="transmembrane region" description="Helical" evidence="12">
    <location>
        <begin position="86"/>
        <end position="105"/>
    </location>
</feature>
<evidence type="ECO:0000256" key="7">
    <source>
        <dbReference type="ARBA" id="ARBA00022989"/>
    </source>
</evidence>
<dbReference type="GeneID" id="20465630"/>
<keyword evidence="10" id="KW-0066">ATP synthesis</keyword>
<keyword evidence="7 12" id="KW-1133">Transmembrane helix</keyword>
<dbReference type="InterPro" id="IPR000568">
    <property type="entry name" value="ATP_synth_F0_asu"/>
</dbReference>
<keyword evidence="9 12" id="KW-0472">Membrane</keyword>
<dbReference type="InterPro" id="IPR045083">
    <property type="entry name" value="ATP_synth_F0_asu_bact/mt"/>
</dbReference>
<comment type="similarity">
    <text evidence="2">Belongs to the ATPase A chain family.</text>
</comment>
<dbReference type="PANTHER" id="PTHR11410:SF0">
    <property type="entry name" value="ATP SYNTHASE SUBUNIT A"/>
    <property type="match status" value="1"/>
</dbReference>
<dbReference type="PRINTS" id="PR00123">
    <property type="entry name" value="ATPASEA"/>
</dbReference>
<evidence type="ECO:0000256" key="3">
    <source>
        <dbReference type="ARBA" id="ARBA00022448"/>
    </source>
</evidence>
<dbReference type="GO" id="GO:0005743">
    <property type="term" value="C:mitochondrial inner membrane"/>
    <property type="evidence" value="ECO:0007669"/>
    <property type="project" value="UniProtKB-SubCell"/>
</dbReference>
<evidence type="ECO:0000256" key="12">
    <source>
        <dbReference type="SAM" id="Phobius"/>
    </source>
</evidence>
<dbReference type="Pfam" id="PF00119">
    <property type="entry name" value="ATP-synt_A"/>
    <property type="match status" value="1"/>
</dbReference>
<reference evidence="13" key="1">
    <citation type="submission" date="2013-09" db="EMBL/GenBank/DDBJ databases">
        <authorList>
            <person name="Hou Y."/>
            <person name="Wu B."/>
            <person name="Liu Z.H."/>
            <person name="Yan J.K."/>
            <person name="Sun C."/>
            <person name="Dong C.G."/>
            <person name="Yang A.G."/>
            <person name="Zhou L.Q."/>
            <person name="Ren J.F."/>
        </authorList>
    </citation>
    <scope>NUCLEOTIDE SEQUENCE</scope>
</reference>
<evidence type="ECO:0000256" key="6">
    <source>
        <dbReference type="ARBA" id="ARBA00022781"/>
    </source>
</evidence>
<dbReference type="InterPro" id="IPR035908">
    <property type="entry name" value="F0_ATP_A_sf"/>
</dbReference>
<sequence length="174" mass="19598">MEMLISIYAGSYRGKLEVFVHFIVSVGCVIFFLGMAGMVPGVGSWLEQLVFPVFLAFTFWGGLMIFGVFGGLSYFCSKFIPTLNIYLLKLFIICVELVSVLSRPLVMSARLLINMILGTMVVYMMGSLFVHHGGVAMLIAMSSFLLYEIGVCFFQSYIFSMLLSMYMEEVEWVK</sequence>
<dbReference type="GO" id="GO:0046933">
    <property type="term" value="F:proton-transporting ATP synthase activity, rotational mechanism"/>
    <property type="evidence" value="ECO:0007669"/>
    <property type="project" value="TreeGrafter"/>
</dbReference>
<dbReference type="CDD" id="cd00310">
    <property type="entry name" value="ATP-synt_Fo_a_6"/>
    <property type="match status" value="1"/>
</dbReference>
<accession>A0A088BIY3</accession>
<evidence type="ECO:0000256" key="9">
    <source>
        <dbReference type="ARBA" id="ARBA00023136"/>
    </source>
</evidence>
<gene>
    <name evidence="13" type="primary">ATP6</name>
</gene>
<dbReference type="PANTHER" id="PTHR11410">
    <property type="entry name" value="ATP SYNTHASE SUBUNIT A"/>
    <property type="match status" value="1"/>
</dbReference>
<feature type="transmembrane region" description="Helical" evidence="12">
    <location>
        <begin position="49"/>
        <end position="74"/>
    </location>
</feature>
<keyword evidence="5 12" id="KW-0812">Transmembrane</keyword>
<protein>
    <recommendedName>
        <fullName evidence="11">ATP synthase subunit a</fullName>
    </recommendedName>
</protein>
<dbReference type="SUPFAM" id="SSF81336">
    <property type="entry name" value="F1F0 ATP synthase subunit A"/>
    <property type="match status" value="1"/>
</dbReference>
<comment type="subcellular location">
    <subcellularLocation>
        <location evidence="1">Membrane</location>
        <topology evidence="1">Multi-pass membrane protein</topology>
    </subcellularLocation>
    <subcellularLocation>
        <location evidence="11">Mitochondrion inner membrane</location>
        <topology evidence="11">Multi-pass membrane protein</topology>
    </subcellularLocation>
</comment>
<feature type="transmembrane region" description="Helical" evidence="12">
    <location>
        <begin position="111"/>
        <end position="132"/>
    </location>
</feature>
<keyword evidence="4" id="KW-0138">CF(0)</keyword>
<evidence type="ECO:0000256" key="2">
    <source>
        <dbReference type="ARBA" id="ARBA00006810"/>
    </source>
</evidence>
<evidence type="ECO:0000256" key="1">
    <source>
        <dbReference type="ARBA" id="ARBA00004141"/>
    </source>
</evidence>
<keyword evidence="6" id="KW-0375">Hydrogen ion transport</keyword>
<evidence type="ECO:0000256" key="10">
    <source>
        <dbReference type="ARBA" id="ARBA00023310"/>
    </source>
</evidence>
<feature type="transmembrane region" description="Helical" evidence="12">
    <location>
        <begin position="144"/>
        <end position="167"/>
    </location>
</feature>
<evidence type="ECO:0000256" key="11">
    <source>
        <dbReference type="RuleBase" id="RU004450"/>
    </source>
</evidence>
<dbReference type="AlphaFoldDB" id="A0A088BIY3"/>
<evidence type="ECO:0000256" key="4">
    <source>
        <dbReference type="ARBA" id="ARBA00022547"/>
    </source>
</evidence>
<keyword evidence="13" id="KW-0496">Mitochondrion</keyword>
<organism evidence="13">
    <name type="scientific">Anadara kagoshimensis</name>
    <dbReference type="NCBI Taxonomy" id="1390362"/>
    <lineage>
        <taxon>Eukaryota</taxon>
        <taxon>Metazoa</taxon>
        <taxon>Spiralia</taxon>
        <taxon>Lophotrochozoa</taxon>
        <taxon>Mollusca</taxon>
        <taxon>Bivalvia</taxon>
        <taxon>Autobranchia</taxon>
        <taxon>Pteriomorphia</taxon>
        <taxon>Arcoida</taxon>
        <taxon>Arcoidea</taxon>
        <taxon>Arcidae</taxon>
        <taxon>Anadara</taxon>
    </lineage>
</organism>